<protein>
    <submittedName>
        <fullName evidence="3">Uncharacterized protein</fullName>
    </submittedName>
</protein>
<keyword evidence="2" id="KW-1133">Transmembrane helix</keyword>
<dbReference type="AlphaFoldDB" id="A0AAD8QD53"/>
<feature type="region of interest" description="Disordered" evidence="1">
    <location>
        <begin position="48"/>
        <end position="158"/>
    </location>
</feature>
<feature type="compositionally biased region" description="Polar residues" evidence="1">
    <location>
        <begin position="127"/>
        <end position="146"/>
    </location>
</feature>
<feature type="compositionally biased region" description="Basic and acidic residues" evidence="1">
    <location>
        <begin position="147"/>
        <end position="158"/>
    </location>
</feature>
<dbReference type="RefSeq" id="XP_060420671.1">
    <property type="nucleotide sequence ID" value="XM_060556318.1"/>
</dbReference>
<dbReference type="GeneID" id="85440558"/>
<accession>A0AAD8QD53</accession>
<sequence length="158" mass="17369">MMSTGGFCSYELFVDVIVGFVLLLPVCIWLGGAGLHLHLQYRGSYHECSRRTGGTTAQHPLSPCLIKNMPPSPTIATDGRGGRGGSTTSKKGRRDEETKAKKARQEMRRPPKIPWESIRGVRDKVLSLSSRTLHPQSRNGRVSLSRASRERGGGGRRN</sequence>
<organism evidence="3 4">
    <name type="scientific">Colletotrichum navitas</name>
    <dbReference type="NCBI Taxonomy" id="681940"/>
    <lineage>
        <taxon>Eukaryota</taxon>
        <taxon>Fungi</taxon>
        <taxon>Dikarya</taxon>
        <taxon>Ascomycota</taxon>
        <taxon>Pezizomycotina</taxon>
        <taxon>Sordariomycetes</taxon>
        <taxon>Hypocreomycetidae</taxon>
        <taxon>Glomerellales</taxon>
        <taxon>Glomerellaceae</taxon>
        <taxon>Colletotrichum</taxon>
        <taxon>Colletotrichum graminicola species complex</taxon>
    </lineage>
</organism>
<feature type="transmembrane region" description="Helical" evidence="2">
    <location>
        <begin position="12"/>
        <end position="35"/>
    </location>
</feature>
<proteinExistence type="predicted"/>
<gene>
    <name evidence="3" type="ORF">LY79DRAFT_532787</name>
</gene>
<keyword evidence="4" id="KW-1185">Reference proteome</keyword>
<keyword evidence="2" id="KW-0472">Membrane</keyword>
<evidence type="ECO:0000256" key="2">
    <source>
        <dbReference type="SAM" id="Phobius"/>
    </source>
</evidence>
<feature type="non-terminal residue" evidence="3">
    <location>
        <position position="158"/>
    </location>
</feature>
<evidence type="ECO:0000313" key="3">
    <source>
        <dbReference type="EMBL" id="KAK1600175.1"/>
    </source>
</evidence>
<dbReference type="Proteomes" id="UP001230504">
    <property type="component" value="Unassembled WGS sequence"/>
</dbReference>
<feature type="compositionally biased region" description="Basic and acidic residues" evidence="1">
    <location>
        <begin position="93"/>
        <end position="109"/>
    </location>
</feature>
<reference evidence="3" key="1">
    <citation type="submission" date="2021-06" db="EMBL/GenBank/DDBJ databases">
        <title>Comparative genomics, transcriptomics and evolutionary studies reveal genomic signatures of adaptation to plant cell wall in hemibiotrophic fungi.</title>
        <authorList>
            <consortium name="DOE Joint Genome Institute"/>
            <person name="Baroncelli R."/>
            <person name="Diaz J.F."/>
            <person name="Benocci T."/>
            <person name="Peng M."/>
            <person name="Battaglia E."/>
            <person name="Haridas S."/>
            <person name="Andreopoulos W."/>
            <person name="Labutti K."/>
            <person name="Pangilinan J."/>
            <person name="Floch G.L."/>
            <person name="Makela M.R."/>
            <person name="Henrissat B."/>
            <person name="Grigoriev I.V."/>
            <person name="Crouch J.A."/>
            <person name="De Vries R.P."/>
            <person name="Sukno S.A."/>
            <person name="Thon M.R."/>
        </authorList>
    </citation>
    <scope>NUCLEOTIDE SEQUENCE</scope>
    <source>
        <strain evidence="3">CBS 125086</strain>
    </source>
</reference>
<name>A0AAD8QD53_9PEZI</name>
<keyword evidence="2" id="KW-0812">Transmembrane</keyword>
<comment type="caution">
    <text evidence="3">The sequence shown here is derived from an EMBL/GenBank/DDBJ whole genome shotgun (WGS) entry which is preliminary data.</text>
</comment>
<dbReference type="EMBL" id="JAHLJV010000001">
    <property type="protein sequence ID" value="KAK1600175.1"/>
    <property type="molecule type" value="Genomic_DNA"/>
</dbReference>
<evidence type="ECO:0000313" key="4">
    <source>
        <dbReference type="Proteomes" id="UP001230504"/>
    </source>
</evidence>
<evidence type="ECO:0000256" key="1">
    <source>
        <dbReference type="SAM" id="MobiDB-lite"/>
    </source>
</evidence>